<dbReference type="PANTHER" id="PTHR34591">
    <property type="entry name" value="OS03G0653100 PROTEIN-RELATED"/>
    <property type="match status" value="1"/>
</dbReference>
<protein>
    <recommendedName>
        <fullName evidence="2">F-box domain-containing protein</fullName>
    </recommendedName>
</protein>
<dbReference type="InterPro" id="IPR036047">
    <property type="entry name" value="F-box-like_dom_sf"/>
</dbReference>
<evidence type="ECO:0008006" key="2">
    <source>
        <dbReference type="Google" id="ProtNLM"/>
    </source>
</evidence>
<dbReference type="PANTHER" id="PTHR34591:SF39">
    <property type="entry name" value="F-BOX DOMAIN-CONTAINING PROTEIN"/>
    <property type="match status" value="1"/>
</dbReference>
<dbReference type="SUPFAM" id="SSF81383">
    <property type="entry name" value="F-box domain"/>
    <property type="match status" value="1"/>
</dbReference>
<sequence>MLAELSLGLNWIKSSRDVAELNAPAGRGSHGPDGSPAGGRRLPPRDLVVCRCVRKAWRAIVDASGLLLPHVVPLTLRGLFLNYSNRTSPRFARPASMQQPAVDGDLGFLPHYGSGSRRIVC</sequence>
<organism evidence="1">
    <name type="scientific">Aegilops tauschii</name>
    <name type="common">Tausch's goatgrass</name>
    <name type="synonym">Aegilops squarrosa</name>
    <dbReference type="NCBI Taxonomy" id="37682"/>
    <lineage>
        <taxon>Eukaryota</taxon>
        <taxon>Viridiplantae</taxon>
        <taxon>Streptophyta</taxon>
        <taxon>Embryophyta</taxon>
        <taxon>Tracheophyta</taxon>
        <taxon>Spermatophyta</taxon>
        <taxon>Magnoliopsida</taxon>
        <taxon>Liliopsida</taxon>
        <taxon>Poales</taxon>
        <taxon>Poaceae</taxon>
        <taxon>BOP clade</taxon>
        <taxon>Pooideae</taxon>
        <taxon>Triticodae</taxon>
        <taxon>Triticeae</taxon>
        <taxon>Triticinae</taxon>
        <taxon>Aegilops</taxon>
    </lineage>
</organism>
<evidence type="ECO:0000313" key="1">
    <source>
        <dbReference type="EnsemblPlants" id="EMT17966"/>
    </source>
</evidence>
<reference evidence="1" key="1">
    <citation type="submission" date="2015-06" db="UniProtKB">
        <authorList>
            <consortium name="EnsemblPlants"/>
        </authorList>
    </citation>
    <scope>IDENTIFICATION</scope>
</reference>
<dbReference type="EnsemblPlants" id="EMT17966">
    <property type="protein sequence ID" value="EMT17966"/>
    <property type="gene ID" value="F775_43485"/>
</dbReference>
<proteinExistence type="predicted"/>
<accession>R7W846</accession>
<name>R7W846_AEGTA</name>
<dbReference type="AlphaFoldDB" id="R7W846"/>